<dbReference type="Proteomes" id="UP000377803">
    <property type="component" value="Chromosome"/>
</dbReference>
<feature type="domain" description="HTH hxlR-type" evidence="4">
    <location>
        <begin position="18"/>
        <end position="117"/>
    </location>
</feature>
<dbReference type="InterPro" id="IPR036390">
    <property type="entry name" value="WH_DNA-bd_sf"/>
</dbReference>
<dbReference type="PROSITE" id="PS51118">
    <property type="entry name" value="HTH_HXLR"/>
    <property type="match status" value="1"/>
</dbReference>
<reference evidence="6" key="1">
    <citation type="submission" date="2019-05" db="EMBL/GenBank/DDBJ databases">
        <title>Candidatus Nanohalobium constans, a novel model system to study the DPANN nano-sized archaea: genomic and physiological characterization of a nanoarchaeon co-cultured with its chitinotrophic host.</title>
        <authorList>
            <person name="La Cono V."/>
            <person name="Arcadi E."/>
            <person name="Crisafi F."/>
            <person name="Denaro R."/>
            <person name="La Spada G."/>
            <person name="Messina E."/>
            <person name="Smedile F."/>
            <person name="Toshchakov S.V."/>
            <person name="Shevchenko M.A."/>
            <person name="Golyshin P.N."/>
            <person name="Golyshina O.V."/>
            <person name="Ferrer M."/>
            <person name="Rohde M."/>
            <person name="Mushegian A."/>
            <person name="Sorokin D.Y."/>
            <person name="Giuliano L."/>
            <person name="Yakimov M.M."/>
        </authorList>
    </citation>
    <scope>NUCLEOTIDE SEQUENCE [LARGE SCALE GENOMIC DNA]</scope>
    <source>
        <strain evidence="6">LC1Nh</strain>
    </source>
</reference>
<keyword evidence="2" id="KW-0238">DNA-binding</keyword>
<gene>
    <name evidence="5" type="ORF">LC1Nh_0815</name>
</gene>
<protein>
    <submittedName>
        <fullName evidence="5">HxlR family transcriptional regulator</fullName>
    </submittedName>
</protein>
<sequence>MSKKQGSIPVWCKSEEWCALKSTSKILGHKWVPVITYHIHDNEEIRFSEIKKEVGGITNKTLSNNLDRMEEQGIINRNVEDDKPVKITYDLTEFGEKLIPLVEEMISWGQDNLREGNKDEAWVK</sequence>
<dbReference type="AlphaFoldDB" id="A0A5Q0UII8"/>
<name>A0A5Q0UII8_9ARCH</name>
<evidence type="ECO:0000259" key="4">
    <source>
        <dbReference type="PROSITE" id="PS51118"/>
    </source>
</evidence>
<dbReference type="SUPFAM" id="SSF46785">
    <property type="entry name" value="Winged helix' DNA-binding domain"/>
    <property type="match status" value="1"/>
</dbReference>
<organism evidence="5 6">
    <name type="scientific">Candidatus Nanohalobium constans</name>
    <dbReference type="NCBI Taxonomy" id="2565781"/>
    <lineage>
        <taxon>Archaea</taxon>
        <taxon>Candidatus Nanohalarchaeota</taxon>
        <taxon>Candidatus Nanohalobia</taxon>
        <taxon>Candidatus Nanohalobiales</taxon>
        <taxon>Candidatus Nanohalobiaceae</taxon>
        <taxon>Candidatus Nanohalobium</taxon>
    </lineage>
</organism>
<proteinExistence type="predicted"/>
<evidence type="ECO:0000313" key="6">
    <source>
        <dbReference type="Proteomes" id="UP000377803"/>
    </source>
</evidence>
<dbReference type="KEGG" id="ncon:LC1Nh_0815"/>
<dbReference type="GeneID" id="42365204"/>
<keyword evidence="6" id="KW-1185">Reference proteome</keyword>
<dbReference type="EMBL" id="CP040089">
    <property type="protein sequence ID" value="QGA80699.1"/>
    <property type="molecule type" value="Genomic_DNA"/>
</dbReference>
<keyword evidence="3" id="KW-0804">Transcription</keyword>
<dbReference type="InterPro" id="IPR002577">
    <property type="entry name" value="HTH_HxlR"/>
</dbReference>
<dbReference type="GO" id="GO:0003677">
    <property type="term" value="F:DNA binding"/>
    <property type="evidence" value="ECO:0007669"/>
    <property type="project" value="UniProtKB-KW"/>
</dbReference>
<evidence type="ECO:0000256" key="3">
    <source>
        <dbReference type="ARBA" id="ARBA00023163"/>
    </source>
</evidence>
<evidence type="ECO:0000313" key="5">
    <source>
        <dbReference type="EMBL" id="QGA80699.1"/>
    </source>
</evidence>
<dbReference type="CDD" id="cd00090">
    <property type="entry name" value="HTH_ARSR"/>
    <property type="match status" value="1"/>
</dbReference>
<dbReference type="InterPro" id="IPR036388">
    <property type="entry name" value="WH-like_DNA-bd_sf"/>
</dbReference>
<dbReference type="InterPro" id="IPR011991">
    <property type="entry name" value="ArsR-like_HTH"/>
</dbReference>
<dbReference type="Gene3D" id="1.10.10.10">
    <property type="entry name" value="Winged helix-like DNA-binding domain superfamily/Winged helix DNA-binding domain"/>
    <property type="match status" value="1"/>
</dbReference>
<dbReference type="RefSeq" id="WP_153550440.1">
    <property type="nucleotide sequence ID" value="NZ_CP040089.1"/>
</dbReference>
<evidence type="ECO:0000256" key="1">
    <source>
        <dbReference type="ARBA" id="ARBA00023015"/>
    </source>
</evidence>
<dbReference type="Pfam" id="PF01638">
    <property type="entry name" value="HxlR"/>
    <property type="match status" value="1"/>
</dbReference>
<dbReference type="OrthoDB" id="10490at2157"/>
<evidence type="ECO:0000256" key="2">
    <source>
        <dbReference type="ARBA" id="ARBA00023125"/>
    </source>
</evidence>
<dbReference type="PANTHER" id="PTHR33204:SF18">
    <property type="entry name" value="TRANSCRIPTIONAL REGULATORY PROTEIN"/>
    <property type="match status" value="1"/>
</dbReference>
<keyword evidence="1" id="KW-0805">Transcription regulation</keyword>
<accession>A0A5Q0UII8</accession>
<dbReference type="PANTHER" id="PTHR33204">
    <property type="entry name" value="TRANSCRIPTIONAL REGULATOR, MARR FAMILY"/>
    <property type="match status" value="1"/>
</dbReference>